<dbReference type="EMBL" id="BMAW01063789">
    <property type="protein sequence ID" value="GFT41863.1"/>
    <property type="molecule type" value="Genomic_DNA"/>
</dbReference>
<evidence type="ECO:0000313" key="2">
    <source>
        <dbReference type="Proteomes" id="UP000887013"/>
    </source>
</evidence>
<dbReference type="Gene3D" id="3.30.420.10">
    <property type="entry name" value="Ribonuclease H-like superfamily/Ribonuclease H"/>
    <property type="match status" value="1"/>
</dbReference>
<evidence type="ECO:0000313" key="1">
    <source>
        <dbReference type="EMBL" id="GFT41863.1"/>
    </source>
</evidence>
<sequence length="163" mass="18880">MMRGKNSWFDQTCATFEKSKQVLANAAMLAHTTPNASLVLQPYIAEKFRIIYFDNIYNLTHIAIKSTSKLVRSHWPSKNKDYIAWVKRSIPCQRSNVHRYTSATLQKFNDFSTRSDHVHLDIIESLPSSKGFTYCLTDIDRFTRWTEVTLLHDIQATATDAFQ</sequence>
<comment type="caution">
    <text evidence="1">The sequence shown here is derived from an EMBL/GenBank/DDBJ whole genome shotgun (WGS) entry which is preliminary data.</text>
</comment>
<reference evidence="1" key="1">
    <citation type="submission" date="2020-08" db="EMBL/GenBank/DDBJ databases">
        <title>Multicomponent nature underlies the extraordinary mechanical properties of spider dragline silk.</title>
        <authorList>
            <person name="Kono N."/>
            <person name="Nakamura H."/>
            <person name="Mori M."/>
            <person name="Yoshida Y."/>
            <person name="Ohtoshi R."/>
            <person name="Malay A.D."/>
            <person name="Moran D.A.P."/>
            <person name="Tomita M."/>
            <person name="Numata K."/>
            <person name="Arakawa K."/>
        </authorList>
    </citation>
    <scope>NUCLEOTIDE SEQUENCE</scope>
</reference>
<dbReference type="OrthoDB" id="775972at2759"/>
<protein>
    <submittedName>
        <fullName evidence="1">Integrase catalytic domain-containing protein</fullName>
    </submittedName>
</protein>
<proteinExistence type="predicted"/>
<accession>A0A8X6P168</accession>
<dbReference type="Proteomes" id="UP000887013">
    <property type="component" value="Unassembled WGS sequence"/>
</dbReference>
<organism evidence="1 2">
    <name type="scientific">Nephila pilipes</name>
    <name type="common">Giant wood spider</name>
    <name type="synonym">Nephila maculata</name>
    <dbReference type="NCBI Taxonomy" id="299642"/>
    <lineage>
        <taxon>Eukaryota</taxon>
        <taxon>Metazoa</taxon>
        <taxon>Ecdysozoa</taxon>
        <taxon>Arthropoda</taxon>
        <taxon>Chelicerata</taxon>
        <taxon>Arachnida</taxon>
        <taxon>Araneae</taxon>
        <taxon>Araneomorphae</taxon>
        <taxon>Entelegynae</taxon>
        <taxon>Araneoidea</taxon>
        <taxon>Nephilidae</taxon>
        <taxon>Nephila</taxon>
    </lineage>
</organism>
<dbReference type="GO" id="GO:0003676">
    <property type="term" value="F:nucleic acid binding"/>
    <property type="evidence" value="ECO:0007669"/>
    <property type="project" value="InterPro"/>
</dbReference>
<dbReference type="SUPFAM" id="SSF53098">
    <property type="entry name" value="Ribonuclease H-like"/>
    <property type="match status" value="1"/>
</dbReference>
<gene>
    <name evidence="1" type="ORF">NPIL_501001</name>
</gene>
<dbReference type="InterPro" id="IPR036397">
    <property type="entry name" value="RNaseH_sf"/>
</dbReference>
<name>A0A8X6P168_NEPPI</name>
<dbReference type="AlphaFoldDB" id="A0A8X6P168"/>
<dbReference type="InterPro" id="IPR012337">
    <property type="entry name" value="RNaseH-like_sf"/>
</dbReference>
<keyword evidence="2" id="KW-1185">Reference proteome</keyword>